<dbReference type="GO" id="GO:0000976">
    <property type="term" value="F:transcription cis-regulatory region binding"/>
    <property type="evidence" value="ECO:0007669"/>
    <property type="project" value="TreeGrafter"/>
</dbReference>
<reference evidence="4 5" key="1">
    <citation type="submission" date="2018-08" db="EMBL/GenBank/DDBJ databases">
        <title>Erythrobacter zhengii sp.nov., a bacterium isolated from deep-sea sediment.</title>
        <authorList>
            <person name="Fang C."/>
            <person name="Wu Y.-H."/>
            <person name="Sun C."/>
            <person name="Wang H."/>
            <person name="Cheng H."/>
            <person name="Meng F.-X."/>
            <person name="Wang C.-S."/>
            <person name="Xu X.-W."/>
        </authorList>
    </citation>
    <scope>NUCLEOTIDE SEQUENCE [LARGE SCALE GENOMIC DNA]</scope>
    <source>
        <strain evidence="4 5">V18</strain>
    </source>
</reference>
<keyword evidence="5" id="KW-1185">Reference proteome</keyword>
<dbReference type="Gene3D" id="1.10.357.10">
    <property type="entry name" value="Tetracycline Repressor, domain 2"/>
    <property type="match status" value="1"/>
</dbReference>
<evidence type="ECO:0000256" key="2">
    <source>
        <dbReference type="PROSITE-ProRule" id="PRU00335"/>
    </source>
</evidence>
<name>A0A418NVJ8_9SPHN</name>
<dbReference type="InterPro" id="IPR009057">
    <property type="entry name" value="Homeodomain-like_sf"/>
</dbReference>
<gene>
    <name evidence="4" type="ORF">D2V07_06970</name>
</gene>
<dbReference type="InterPro" id="IPR001647">
    <property type="entry name" value="HTH_TetR"/>
</dbReference>
<evidence type="ECO:0000313" key="5">
    <source>
        <dbReference type="Proteomes" id="UP000286576"/>
    </source>
</evidence>
<dbReference type="Pfam" id="PF17920">
    <property type="entry name" value="TetR_C_16"/>
    <property type="match status" value="1"/>
</dbReference>
<comment type="caution">
    <text evidence="4">The sequence shown here is derived from an EMBL/GenBank/DDBJ whole genome shotgun (WGS) entry which is preliminary data.</text>
</comment>
<dbReference type="RefSeq" id="WP_119586008.1">
    <property type="nucleotide sequence ID" value="NZ_CAWODQ010000012.1"/>
</dbReference>
<evidence type="ECO:0000259" key="3">
    <source>
        <dbReference type="PROSITE" id="PS50977"/>
    </source>
</evidence>
<proteinExistence type="predicted"/>
<dbReference type="Pfam" id="PF00440">
    <property type="entry name" value="TetR_N"/>
    <property type="match status" value="1"/>
</dbReference>
<dbReference type="SUPFAM" id="SSF46689">
    <property type="entry name" value="Homeodomain-like"/>
    <property type="match status" value="1"/>
</dbReference>
<protein>
    <submittedName>
        <fullName evidence="4">TetR/AcrR family transcriptional regulator</fullName>
    </submittedName>
</protein>
<accession>A0A418NVJ8</accession>
<dbReference type="PANTHER" id="PTHR30055">
    <property type="entry name" value="HTH-TYPE TRANSCRIPTIONAL REGULATOR RUTR"/>
    <property type="match status" value="1"/>
</dbReference>
<dbReference type="PROSITE" id="PS50977">
    <property type="entry name" value="HTH_TETR_2"/>
    <property type="match status" value="1"/>
</dbReference>
<dbReference type="SUPFAM" id="SSF48498">
    <property type="entry name" value="Tetracyclin repressor-like, C-terminal domain"/>
    <property type="match status" value="1"/>
</dbReference>
<sequence>MSSQPPHPPRPKSAEATKQAILAAARKRFLEESYESVGLRDISRDVGVDVALVSRYFGSKEGLFRDVVRGTRKKDILPPDLPAEEIAGYLAKLFLAEGDDANENVERLLIILRSASSPAASQVVSEALRNDVLIPFAQSIGGKSPEVRASTSMAVWMGMTIMRTVMAVKPVCERSPEIEARLRALFETALSETNR</sequence>
<dbReference type="OrthoDB" id="9789566at2"/>
<organism evidence="4 5">
    <name type="scientific">Aurantiacibacter zhengii</name>
    <dbReference type="NCBI Taxonomy" id="2307003"/>
    <lineage>
        <taxon>Bacteria</taxon>
        <taxon>Pseudomonadati</taxon>
        <taxon>Pseudomonadota</taxon>
        <taxon>Alphaproteobacteria</taxon>
        <taxon>Sphingomonadales</taxon>
        <taxon>Erythrobacteraceae</taxon>
        <taxon>Aurantiacibacter</taxon>
    </lineage>
</organism>
<dbReference type="Proteomes" id="UP000286576">
    <property type="component" value="Unassembled WGS sequence"/>
</dbReference>
<dbReference type="AlphaFoldDB" id="A0A418NVJ8"/>
<dbReference type="InterPro" id="IPR041678">
    <property type="entry name" value="TetR_C_16"/>
</dbReference>
<evidence type="ECO:0000313" key="4">
    <source>
        <dbReference type="EMBL" id="RIV88029.1"/>
    </source>
</evidence>
<feature type="DNA-binding region" description="H-T-H motif" evidence="2">
    <location>
        <begin position="38"/>
        <end position="57"/>
    </location>
</feature>
<evidence type="ECO:0000256" key="1">
    <source>
        <dbReference type="ARBA" id="ARBA00023125"/>
    </source>
</evidence>
<dbReference type="GO" id="GO:0003700">
    <property type="term" value="F:DNA-binding transcription factor activity"/>
    <property type="evidence" value="ECO:0007669"/>
    <property type="project" value="TreeGrafter"/>
</dbReference>
<dbReference type="EMBL" id="QXFL01000002">
    <property type="protein sequence ID" value="RIV88029.1"/>
    <property type="molecule type" value="Genomic_DNA"/>
</dbReference>
<dbReference type="InterPro" id="IPR050109">
    <property type="entry name" value="HTH-type_TetR-like_transc_reg"/>
</dbReference>
<feature type="domain" description="HTH tetR-type" evidence="3">
    <location>
        <begin position="15"/>
        <end position="75"/>
    </location>
</feature>
<dbReference type="PANTHER" id="PTHR30055:SF146">
    <property type="entry name" value="HTH-TYPE TRANSCRIPTIONAL DUAL REGULATOR CECR"/>
    <property type="match status" value="1"/>
</dbReference>
<dbReference type="InterPro" id="IPR036271">
    <property type="entry name" value="Tet_transcr_reg_TetR-rel_C_sf"/>
</dbReference>
<keyword evidence="1 2" id="KW-0238">DNA-binding</keyword>